<reference evidence="1" key="1">
    <citation type="journal article" date="2015" name="Nature">
        <title>Complex archaea that bridge the gap between prokaryotes and eukaryotes.</title>
        <authorList>
            <person name="Spang A."/>
            <person name="Saw J.H."/>
            <person name="Jorgensen S.L."/>
            <person name="Zaremba-Niedzwiedzka K."/>
            <person name="Martijn J."/>
            <person name="Lind A.E."/>
            <person name="van Eijk R."/>
            <person name="Schleper C."/>
            <person name="Guy L."/>
            <person name="Ettema T.J."/>
        </authorList>
    </citation>
    <scope>NUCLEOTIDE SEQUENCE</scope>
</reference>
<evidence type="ECO:0000313" key="1">
    <source>
        <dbReference type="EMBL" id="KKM25857.1"/>
    </source>
</evidence>
<sequence length="72" mass="7970">MKFLVVFTLTDYQRSSRTALVLADSKGQAHRVLIQNMSTEELEILGSIEYRASHTISTMLNISSPTVLGVLS</sequence>
<name>A0A0F9IEE2_9ZZZZ</name>
<dbReference type="EMBL" id="LAZR01012625">
    <property type="protein sequence ID" value="KKM25857.1"/>
    <property type="molecule type" value="Genomic_DNA"/>
</dbReference>
<comment type="caution">
    <text evidence="1">The sequence shown here is derived from an EMBL/GenBank/DDBJ whole genome shotgun (WGS) entry which is preliminary data.</text>
</comment>
<dbReference type="AlphaFoldDB" id="A0A0F9IEE2"/>
<accession>A0A0F9IEE2</accession>
<gene>
    <name evidence="1" type="ORF">LCGC14_1590660</name>
</gene>
<protein>
    <submittedName>
        <fullName evidence="1">Uncharacterized protein</fullName>
    </submittedName>
</protein>
<proteinExistence type="predicted"/>
<organism evidence="1">
    <name type="scientific">marine sediment metagenome</name>
    <dbReference type="NCBI Taxonomy" id="412755"/>
    <lineage>
        <taxon>unclassified sequences</taxon>
        <taxon>metagenomes</taxon>
        <taxon>ecological metagenomes</taxon>
    </lineage>
</organism>